<keyword evidence="2" id="KW-0472">Membrane</keyword>
<sequence>MAKRILSEQAGTSPNGVPNARVTKRRSSTVFSKIFGTGVFAVLGFAFSISPVSNPQLFANHRSVPVIQEASLSYQGQAPIITGSVNQLFETPSFIGPTSNQKRNRLRPQTNILEFADSFSAQRVQIAALRVQPVEPVSPAHPIGGRVIDTATRISLASIDPALASAALKAIEQATPLDPSIPVPIVSSAQLAYVRAEAPTTERAVNRFSEREQWCLSTAIYFEARGESYRGQVGVAQVVMNRVKSRTFPNSICGVVFQNKSWRNRCQFSFACDGIPDRVREPAAWAKAEEITQKVTSGEIYLPEVADAINYHANYVYPAWAPRMKRLTQIGTHIFYRFRS</sequence>
<dbReference type="InterPro" id="IPR042047">
    <property type="entry name" value="SleB_dom1"/>
</dbReference>
<dbReference type="InterPro" id="IPR011105">
    <property type="entry name" value="Cell_wall_hydrolase_SleB"/>
</dbReference>
<accession>A0A3B0U116</accession>
<keyword evidence="2" id="KW-1133">Transmembrane helix</keyword>
<feature type="region of interest" description="Disordered" evidence="1">
    <location>
        <begin position="1"/>
        <end position="21"/>
    </location>
</feature>
<reference evidence="4" key="1">
    <citation type="submission" date="2018-06" db="EMBL/GenBank/DDBJ databases">
        <authorList>
            <person name="Zhirakovskaya E."/>
        </authorList>
    </citation>
    <scope>NUCLEOTIDE SEQUENCE</scope>
</reference>
<name>A0A3B0U116_9ZZZZ</name>
<dbReference type="Gene3D" id="1.10.10.2520">
    <property type="entry name" value="Cell wall hydrolase SleB, domain 1"/>
    <property type="match status" value="1"/>
</dbReference>
<dbReference type="Pfam" id="PF07486">
    <property type="entry name" value="Hydrolase_2"/>
    <property type="match status" value="1"/>
</dbReference>
<protein>
    <submittedName>
        <fullName evidence="4">Mlr7408 protein</fullName>
    </submittedName>
</protein>
<dbReference type="AlphaFoldDB" id="A0A3B0U116"/>
<feature type="transmembrane region" description="Helical" evidence="2">
    <location>
        <begin position="30"/>
        <end position="49"/>
    </location>
</feature>
<proteinExistence type="predicted"/>
<evidence type="ECO:0000259" key="3">
    <source>
        <dbReference type="Pfam" id="PF07486"/>
    </source>
</evidence>
<keyword evidence="2" id="KW-0812">Transmembrane</keyword>
<dbReference type="EMBL" id="UOEQ01000393">
    <property type="protein sequence ID" value="VAW22033.1"/>
    <property type="molecule type" value="Genomic_DNA"/>
</dbReference>
<evidence type="ECO:0000256" key="1">
    <source>
        <dbReference type="SAM" id="MobiDB-lite"/>
    </source>
</evidence>
<dbReference type="GO" id="GO:0016787">
    <property type="term" value="F:hydrolase activity"/>
    <property type="evidence" value="ECO:0007669"/>
    <property type="project" value="InterPro"/>
</dbReference>
<evidence type="ECO:0000256" key="2">
    <source>
        <dbReference type="SAM" id="Phobius"/>
    </source>
</evidence>
<gene>
    <name evidence="4" type="ORF">MNBD_ALPHA11-886</name>
</gene>
<organism evidence="4">
    <name type="scientific">hydrothermal vent metagenome</name>
    <dbReference type="NCBI Taxonomy" id="652676"/>
    <lineage>
        <taxon>unclassified sequences</taxon>
        <taxon>metagenomes</taxon>
        <taxon>ecological metagenomes</taxon>
    </lineage>
</organism>
<evidence type="ECO:0000313" key="4">
    <source>
        <dbReference type="EMBL" id="VAW22033.1"/>
    </source>
</evidence>
<feature type="domain" description="Cell wall hydrolase SleB" evidence="3">
    <location>
        <begin position="226"/>
        <end position="336"/>
    </location>
</feature>